<dbReference type="AlphaFoldDB" id="A0A9Q1MCB7"/>
<protein>
    <submittedName>
        <fullName evidence="2">Uncharacterized protein</fullName>
    </submittedName>
</protein>
<comment type="similarity">
    <text evidence="1">Belongs to the UDP-glycosyltransferase family.</text>
</comment>
<reference evidence="3" key="1">
    <citation type="journal article" date="2023" name="Proc. Natl. Acad. Sci. U.S.A.">
        <title>Genomic and structural basis for evolution of tropane alkaloid biosynthesis.</title>
        <authorList>
            <person name="Wanga Y.-J."/>
            <person name="Taina T."/>
            <person name="Yua J.-Y."/>
            <person name="Lia J."/>
            <person name="Xua B."/>
            <person name="Chenc J."/>
            <person name="D'Auriad J.C."/>
            <person name="Huanga J.-P."/>
            <person name="Huanga S.-X."/>
        </authorList>
    </citation>
    <scope>NUCLEOTIDE SEQUENCE [LARGE SCALE GENOMIC DNA]</scope>
    <source>
        <strain evidence="3">cv. KIB-2019</strain>
    </source>
</reference>
<proteinExistence type="inferred from homology"/>
<sequence>MHRGGNSKKRYWVGDLSEKGVRKCIESFSAATSPEMPPKIFYDIFFLQKPMEDKIREIHPDCIFYDMYFPWTVDIAEELKISRILFNQSNYTYNSILHNLKVYKPQEKLELNFHRSFLVHGLPDKRVFKLSQLTDDLRKATDDEKTSFDALLDQVRDSEVRSYDIVQDIFYEPEPAYADYY</sequence>
<gene>
    <name evidence="2" type="ORF">K7X08_023092</name>
</gene>
<dbReference type="PANTHER" id="PTHR48047">
    <property type="entry name" value="GLYCOSYLTRANSFERASE"/>
    <property type="match status" value="1"/>
</dbReference>
<name>A0A9Q1MCB7_9SOLA</name>
<evidence type="ECO:0000313" key="3">
    <source>
        <dbReference type="Proteomes" id="UP001152561"/>
    </source>
</evidence>
<dbReference type="OrthoDB" id="5835829at2759"/>
<keyword evidence="3" id="KW-1185">Reference proteome</keyword>
<comment type="caution">
    <text evidence="2">The sequence shown here is derived from an EMBL/GenBank/DDBJ whole genome shotgun (WGS) entry which is preliminary data.</text>
</comment>
<dbReference type="GO" id="GO:0035251">
    <property type="term" value="F:UDP-glucosyltransferase activity"/>
    <property type="evidence" value="ECO:0007669"/>
    <property type="project" value="TreeGrafter"/>
</dbReference>
<dbReference type="EMBL" id="JAJAGQ010000008">
    <property type="protein sequence ID" value="KAJ8556334.1"/>
    <property type="molecule type" value="Genomic_DNA"/>
</dbReference>
<evidence type="ECO:0000256" key="1">
    <source>
        <dbReference type="ARBA" id="ARBA00009995"/>
    </source>
</evidence>
<dbReference type="PANTHER" id="PTHR48047:SF150">
    <property type="entry name" value="SOLANIDINE UDP-GLUCOSE GLUCOSYLTRANSFERASE 1"/>
    <property type="match status" value="1"/>
</dbReference>
<dbReference type="Gene3D" id="3.40.50.2000">
    <property type="entry name" value="Glycogen Phosphorylase B"/>
    <property type="match status" value="1"/>
</dbReference>
<organism evidence="2 3">
    <name type="scientific">Anisodus acutangulus</name>
    <dbReference type="NCBI Taxonomy" id="402998"/>
    <lineage>
        <taxon>Eukaryota</taxon>
        <taxon>Viridiplantae</taxon>
        <taxon>Streptophyta</taxon>
        <taxon>Embryophyta</taxon>
        <taxon>Tracheophyta</taxon>
        <taxon>Spermatophyta</taxon>
        <taxon>Magnoliopsida</taxon>
        <taxon>eudicotyledons</taxon>
        <taxon>Gunneridae</taxon>
        <taxon>Pentapetalae</taxon>
        <taxon>asterids</taxon>
        <taxon>lamiids</taxon>
        <taxon>Solanales</taxon>
        <taxon>Solanaceae</taxon>
        <taxon>Solanoideae</taxon>
        <taxon>Hyoscyameae</taxon>
        <taxon>Anisodus</taxon>
    </lineage>
</organism>
<evidence type="ECO:0000313" key="2">
    <source>
        <dbReference type="EMBL" id="KAJ8556334.1"/>
    </source>
</evidence>
<dbReference type="Proteomes" id="UP001152561">
    <property type="component" value="Unassembled WGS sequence"/>
</dbReference>
<accession>A0A9Q1MCB7</accession>
<dbReference type="SUPFAM" id="SSF53756">
    <property type="entry name" value="UDP-Glycosyltransferase/glycogen phosphorylase"/>
    <property type="match status" value="1"/>
</dbReference>